<evidence type="ECO:0000256" key="11">
    <source>
        <dbReference type="RuleBase" id="RU366052"/>
    </source>
</evidence>
<dbReference type="Gene3D" id="2.60.40.1170">
    <property type="entry name" value="Mu homology domain, subdomain B"/>
    <property type="match status" value="2"/>
</dbReference>
<keyword evidence="4 10" id="KW-0963">Cytoplasm</keyword>
<dbReference type="GO" id="GO:0006888">
    <property type="term" value="P:endoplasmic reticulum to Golgi vesicle-mediated transport"/>
    <property type="evidence" value="ECO:0007669"/>
    <property type="project" value="TreeGrafter"/>
</dbReference>
<dbReference type="PANTHER" id="PTHR10121:SF0">
    <property type="entry name" value="COATOMER SUBUNIT DELTA"/>
    <property type="match status" value="1"/>
</dbReference>
<dbReference type="InterPro" id="IPR027059">
    <property type="entry name" value="Coatomer_dsu"/>
</dbReference>
<gene>
    <name evidence="14" type="ORF">RMAR0315_LOCUS6165</name>
</gene>
<dbReference type="AlphaFoldDB" id="A0A7S0BJU1"/>
<evidence type="ECO:0000256" key="3">
    <source>
        <dbReference type="ARBA" id="ARBA00022448"/>
    </source>
</evidence>
<evidence type="ECO:0000256" key="4">
    <source>
        <dbReference type="ARBA" id="ARBA00022490"/>
    </source>
</evidence>
<dbReference type="Pfam" id="PF00928">
    <property type="entry name" value="Adap_comp_sub"/>
    <property type="match status" value="1"/>
</dbReference>
<dbReference type="PROSITE" id="PS51072">
    <property type="entry name" value="MHD"/>
    <property type="match status" value="1"/>
</dbReference>
<dbReference type="GO" id="GO:0006890">
    <property type="term" value="P:retrograde vesicle-mediated transport, Golgi to endoplasmic reticulum"/>
    <property type="evidence" value="ECO:0007669"/>
    <property type="project" value="UniProtKB-UniRule"/>
</dbReference>
<evidence type="ECO:0000256" key="8">
    <source>
        <dbReference type="ARBA" id="ARBA00023136"/>
    </source>
</evidence>
<keyword evidence="9 10" id="KW-0968">Cytoplasmic vesicle</keyword>
<keyword evidence="3 10" id="KW-0813">Transport</keyword>
<dbReference type="CDD" id="cd09254">
    <property type="entry name" value="AP_delta-COPI_MHD"/>
    <property type="match status" value="1"/>
</dbReference>
<feature type="compositionally biased region" description="Basic and acidic residues" evidence="12">
    <location>
        <begin position="26"/>
        <end position="35"/>
    </location>
</feature>
<dbReference type="GO" id="GO:0015031">
    <property type="term" value="P:protein transport"/>
    <property type="evidence" value="ECO:0007669"/>
    <property type="project" value="UniProtKB-KW"/>
</dbReference>
<sequence length="310" mass="33257">MGGSAGPTQAKPSGSGGKGMALSKGKKQDSFLEQMRAEGEMVDALPSMMKKPTTAAAAAPSMPYAPVSEAVHLTTIERLTLKMSKDGGLEKLEVKGDLSMAISDPEKASIRVHMNLGDNSKFQLRPHPKIDKTLFSQKKVLGLKGDPSQKFPIGNPLEILRWRMASTDEDDIPINISCWPSEGGSECQVNLEYELVKATELRNVMITIPVPSSGGSSPSIGQVDGEYEFNQRTSSLIWMIPVINSSNSSGSFEFTTAPADSNSFFPVSVSFTSKATYAQIAVTGCANAMSEESVKFSQEVSLSTDEFTIV</sequence>
<evidence type="ECO:0000256" key="6">
    <source>
        <dbReference type="ARBA" id="ARBA00022927"/>
    </source>
</evidence>
<evidence type="ECO:0000313" key="14">
    <source>
        <dbReference type="EMBL" id="CAD8396178.1"/>
    </source>
</evidence>
<accession>A0A7S0BJU1</accession>
<dbReference type="InterPro" id="IPR036168">
    <property type="entry name" value="AP2_Mu_C_sf"/>
</dbReference>
<feature type="domain" description="MHD" evidence="13">
    <location>
        <begin position="68"/>
        <end position="310"/>
    </location>
</feature>
<evidence type="ECO:0000256" key="10">
    <source>
        <dbReference type="RuleBase" id="RU364018"/>
    </source>
</evidence>
<dbReference type="PANTHER" id="PTHR10121">
    <property type="entry name" value="COATOMER SUBUNIT DELTA"/>
    <property type="match status" value="1"/>
</dbReference>
<feature type="compositionally biased region" description="Polar residues" evidence="12">
    <location>
        <begin position="1"/>
        <end position="12"/>
    </location>
</feature>
<evidence type="ECO:0000256" key="5">
    <source>
        <dbReference type="ARBA" id="ARBA00022892"/>
    </source>
</evidence>
<dbReference type="SUPFAM" id="SSF49447">
    <property type="entry name" value="Second domain of Mu2 adaptin subunit (ap50) of ap2 adaptor"/>
    <property type="match status" value="1"/>
</dbReference>
<evidence type="ECO:0000256" key="9">
    <source>
        <dbReference type="ARBA" id="ARBA00023329"/>
    </source>
</evidence>
<keyword evidence="5 10" id="KW-0931">ER-Golgi transport</keyword>
<evidence type="ECO:0000256" key="12">
    <source>
        <dbReference type="SAM" id="MobiDB-lite"/>
    </source>
</evidence>
<comment type="function">
    <text evidence="10">The coatomer is a cytosolic protein complex that binds to dilysine motifs and reversibly associates with Golgi non-clathrin-coated vesicles, which further mediate biosynthetic protein transport from the ER, via the Golgi up to the trans Golgi network. Coatomer complex is required for budding from Golgi membranes, and is essential for the retrograde Golgi-to-ER transport of dilysine-tagged proteins.</text>
</comment>
<reference evidence="14" key="1">
    <citation type="submission" date="2021-01" db="EMBL/GenBank/DDBJ databases">
        <authorList>
            <person name="Corre E."/>
            <person name="Pelletier E."/>
            <person name="Niang G."/>
            <person name="Scheremetjew M."/>
            <person name="Finn R."/>
            <person name="Kale V."/>
            <person name="Holt S."/>
            <person name="Cochrane G."/>
            <person name="Meng A."/>
            <person name="Brown T."/>
            <person name="Cohen L."/>
        </authorList>
    </citation>
    <scope>NUCLEOTIDE SEQUENCE</scope>
    <source>
        <strain evidence="14">UTEX LB 2760</strain>
    </source>
</reference>
<dbReference type="EMBL" id="HBEK01011234">
    <property type="protein sequence ID" value="CAD8396178.1"/>
    <property type="molecule type" value="Transcribed_RNA"/>
</dbReference>
<dbReference type="FunFam" id="2.60.40.1170:FF:000007">
    <property type="entry name" value="Coatomer subunit delta"/>
    <property type="match status" value="1"/>
</dbReference>
<comment type="similarity">
    <text evidence="1 10">Belongs to the adaptor complexes medium subunit family. Delta-COP subfamily.</text>
</comment>
<name>A0A7S0BJU1_9RHOD</name>
<keyword evidence="7 10" id="KW-0333">Golgi apparatus</keyword>
<dbReference type="InterPro" id="IPR028565">
    <property type="entry name" value="MHD"/>
</dbReference>
<evidence type="ECO:0000256" key="1">
    <source>
        <dbReference type="ARBA" id="ARBA00010516"/>
    </source>
</evidence>
<dbReference type="GO" id="GO:0051645">
    <property type="term" value="P:Golgi localization"/>
    <property type="evidence" value="ECO:0007669"/>
    <property type="project" value="TreeGrafter"/>
</dbReference>
<comment type="subcellular location">
    <subcellularLocation>
        <location evidence="10 11">Cytoplasm</location>
    </subcellularLocation>
    <subcellularLocation>
        <location evidence="10 11">Cytoplasmic vesicle</location>
        <location evidence="10 11">COPI-coated vesicle membrane</location>
        <topology evidence="10 11">Peripheral membrane protein</topology>
        <orientation evidence="10 11">Cytoplasmic side</orientation>
    </subcellularLocation>
    <subcellularLocation>
        <location evidence="10 11">Golgi apparatus membrane</location>
        <topology evidence="10 11">Peripheral membrane protein</topology>
        <orientation evidence="10 11">Cytoplasmic side</orientation>
    </subcellularLocation>
</comment>
<proteinExistence type="inferred from homology"/>
<comment type="subunit">
    <text evidence="2 10">Oligomeric complex that consists of at least the alpha, beta, beta', gamma, delta, epsilon and zeta subunits.</text>
</comment>
<dbReference type="GO" id="GO:0000139">
    <property type="term" value="C:Golgi membrane"/>
    <property type="evidence" value="ECO:0007669"/>
    <property type="project" value="UniProtKB-SubCell"/>
</dbReference>
<dbReference type="GO" id="GO:0030126">
    <property type="term" value="C:COPI vesicle coat"/>
    <property type="evidence" value="ECO:0007669"/>
    <property type="project" value="UniProtKB-UniRule"/>
</dbReference>
<evidence type="ECO:0000259" key="13">
    <source>
        <dbReference type="PROSITE" id="PS51072"/>
    </source>
</evidence>
<evidence type="ECO:0000256" key="7">
    <source>
        <dbReference type="ARBA" id="ARBA00023034"/>
    </source>
</evidence>
<feature type="region of interest" description="Disordered" evidence="12">
    <location>
        <begin position="1"/>
        <end position="35"/>
    </location>
</feature>
<keyword evidence="8 10" id="KW-0472">Membrane</keyword>
<protein>
    <recommendedName>
        <fullName evidence="10">Coatomer subunit delta</fullName>
    </recommendedName>
</protein>
<organism evidence="14">
    <name type="scientific">Rhodosorus marinus</name>
    <dbReference type="NCBI Taxonomy" id="101924"/>
    <lineage>
        <taxon>Eukaryota</taxon>
        <taxon>Rhodophyta</taxon>
        <taxon>Stylonematophyceae</taxon>
        <taxon>Stylonematales</taxon>
        <taxon>Stylonemataceae</taxon>
        <taxon>Rhodosorus</taxon>
    </lineage>
</organism>
<evidence type="ECO:0000256" key="2">
    <source>
        <dbReference type="ARBA" id="ARBA00011775"/>
    </source>
</evidence>
<keyword evidence="6 10" id="KW-0653">Protein transport</keyword>